<dbReference type="FunFam" id="3.30.200.20:FF:000193">
    <property type="entry name" value="Eukaryotic translation initiation factor 2-alpha kinase 3"/>
    <property type="match status" value="1"/>
</dbReference>
<dbReference type="GO" id="GO:0005524">
    <property type="term" value="F:ATP binding"/>
    <property type="evidence" value="ECO:0007669"/>
    <property type="project" value="UniProtKB-UniRule"/>
</dbReference>
<evidence type="ECO:0000313" key="27">
    <source>
        <dbReference type="RefSeq" id="XP_030746201.1"/>
    </source>
</evidence>
<evidence type="ECO:0000256" key="3">
    <source>
        <dbReference type="ARBA" id="ARBA00022527"/>
    </source>
</evidence>
<dbReference type="RefSeq" id="XP_030746198.1">
    <property type="nucleotide sequence ID" value="XM_030890338.1"/>
</dbReference>
<dbReference type="GO" id="GO:0003743">
    <property type="term" value="F:translation initiation factor activity"/>
    <property type="evidence" value="ECO:0007669"/>
    <property type="project" value="UniProtKB-KW"/>
</dbReference>
<dbReference type="InterPro" id="IPR015943">
    <property type="entry name" value="WD40/YVTN_repeat-like_dom_sf"/>
</dbReference>
<dbReference type="KEGG" id="soy:115875019"/>
<dbReference type="GO" id="GO:0005634">
    <property type="term" value="C:nucleus"/>
    <property type="evidence" value="ECO:0007669"/>
    <property type="project" value="TreeGrafter"/>
</dbReference>
<dbReference type="InterPro" id="IPR008271">
    <property type="entry name" value="Ser/Thr_kinase_AS"/>
</dbReference>
<evidence type="ECO:0000256" key="12">
    <source>
        <dbReference type="ARBA" id="ARBA00022845"/>
    </source>
</evidence>
<reference evidence="25 26" key="1">
    <citation type="submission" date="2025-04" db="UniProtKB">
        <authorList>
            <consortium name="RefSeq"/>
        </authorList>
    </citation>
    <scope>IDENTIFICATION</scope>
    <source>
        <tissue evidence="25 26">Gonads</tissue>
    </source>
</reference>
<evidence type="ECO:0000256" key="10">
    <source>
        <dbReference type="ARBA" id="ARBA00022824"/>
    </source>
</evidence>
<comment type="subcellular location">
    <subcellularLocation>
        <location evidence="1">Endoplasmic reticulum membrane</location>
        <topology evidence="1">Single-pass type I membrane protein</topology>
    </subcellularLocation>
</comment>
<dbReference type="PROSITE" id="PS00108">
    <property type="entry name" value="PROTEIN_KINASE_ST"/>
    <property type="match status" value="1"/>
</dbReference>
<keyword evidence="14" id="KW-0346">Stress response</keyword>
<dbReference type="GO" id="GO:0004694">
    <property type="term" value="F:eukaryotic translation initiation factor 2alpha kinase activity"/>
    <property type="evidence" value="ECO:0007669"/>
    <property type="project" value="TreeGrafter"/>
</dbReference>
<dbReference type="SUPFAM" id="SSF56112">
    <property type="entry name" value="Protein kinase-like (PK-like)"/>
    <property type="match status" value="1"/>
</dbReference>
<dbReference type="CTD" id="40653"/>
<keyword evidence="5" id="KW-0808">Transferase</keyword>
<dbReference type="GeneID" id="115875019"/>
<dbReference type="SUPFAM" id="SSF50998">
    <property type="entry name" value="Quinoprotein alcohol dehydrogenase-like"/>
    <property type="match status" value="1"/>
</dbReference>
<dbReference type="Proteomes" id="UP000504635">
    <property type="component" value="Unplaced"/>
</dbReference>
<dbReference type="InterPro" id="IPR018391">
    <property type="entry name" value="PQQ_b-propeller_rpt"/>
</dbReference>
<evidence type="ECO:0000256" key="11">
    <source>
        <dbReference type="ARBA" id="ARBA00022840"/>
    </source>
</evidence>
<dbReference type="PANTHER" id="PTHR11042">
    <property type="entry name" value="EUKARYOTIC TRANSLATION INITIATION FACTOR 2-ALPHA KINASE EIF2-ALPHA KINASE -RELATED"/>
    <property type="match status" value="1"/>
</dbReference>
<evidence type="ECO:0000256" key="15">
    <source>
        <dbReference type="ARBA" id="ARBA00023136"/>
    </source>
</evidence>
<keyword evidence="25 26" id="KW-0648">Protein biosynthesis</keyword>
<evidence type="ECO:0000313" key="25">
    <source>
        <dbReference type="RefSeq" id="XP_030746198.1"/>
    </source>
</evidence>
<feature type="signal peptide" evidence="22">
    <location>
        <begin position="1"/>
        <end position="21"/>
    </location>
</feature>
<dbReference type="Gene3D" id="3.30.200.20">
    <property type="entry name" value="Phosphorylase Kinase, domain 1"/>
    <property type="match status" value="1"/>
</dbReference>
<evidence type="ECO:0000259" key="23">
    <source>
        <dbReference type="PROSITE" id="PS50011"/>
    </source>
</evidence>
<feature type="region of interest" description="Disordered" evidence="21">
    <location>
        <begin position="587"/>
        <end position="607"/>
    </location>
</feature>
<organism evidence="24 26">
    <name type="scientific">Sitophilus oryzae</name>
    <name type="common">Rice weevil</name>
    <name type="synonym">Curculio oryzae</name>
    <dbReference type="NCBI Taxonomy" id="7048"/>
    <lineage>
        <taxon>Eukaryota</taxon>
        <taxon>Metazoa</taxon>
        <taxon>Ecdysozoa</taxon>
        <taxon>Arthropoda</taxon>
        <taxon>Hexapoda</taxon>
        <taxon>Insecta</taxon>
        <taxon>Pterygota</taxon>
        <taxon>Neoptera</taxon>
        <taxon>Endopterygota</taxon>
        <taxon>Coleoptera</taxon>
        <taxon>Polyphaga</taxon>
        <taxon>Cucujiformia</taxon>
        <taxon>Curculionidae</taxon>
        <taxon>Dryophthorinae</taxon>
        <taxon>Sitophilus</taxon>
    </lineage>
</organism>
<keyword evidence="3" id="KW-0723">Serine/threonine-protein kinase</keyword>
<dbReference type="PANTHER" id="PTHR11042:SF91">
    <property type="entry name" value="EUKARYOTIC TRANSLATION INITIATION FACTOR 2-ALPHA KINASE"/>
    <property type="match status" value="1"/>
</dbReference>
<keyword evidence="25 26" id="KW-0396">Initiation factor</keyword>
<keyword evidence="8 20" id="KW-0547">Nucleotide-binding</keyword>
<dbReference type="InterPro" id="IPR011047">
    <property type="entry name" value="Quinoprotein_ADH-like_sf"/>
</dbReference>
<feature type="domain" description="Protein kinase" evidence="23">
    <location>
        <begin position="467"/>
        <end position="893"/>
    </location>
</feature>
<keyword evidence="4" id="KW-0597">Phosphoprotein</keyword>
<keyword evidence="10" id="KW-0256">Endoplasmic reticulum</keyword>
<evidence type="ECO:0000256" key="14">
    <source>
        <dbReference type="ARBA" id="ARBA00023016"/>
    </source>
</evidence>
<accession>A0A6J2X5J9</accession>
<evidence type="ECO:0000313" key="26">
    <source>
        <dbReference type="RefSeq" id="XP_030746199.1"/>
    </source>
</evidence>
<gene>
    <name evidence="25 26 27" type="primary">LOC115875019</name>
</gene>
<evidence type="ECO:0000256" key="5">
    <source>
        <dbReference type="ARBA" id="ARBA00022679"/>
    </source>
</evidence>
<evidence type="ECO:0000256" key="20">
    <source>
        <dbReference type="PROSITE-ProRule" id="PRU10141"/>
    </source>
</evidence>
<evidence type="ECO:0000256" key="22">
    <source>
        <dbReference type="SAM" id="SignalP"/>
    </source>
</evidence>
<evidence type="ECO:0000256" key="21">
    <source>
        <dbReference type="SAM" id="MobiDB-lite"/>
    </source>
</evidence>
<evidence type="ECO:0000256" key="18">
    <source>
        <dbReference type="ARBA" id="ARBA00037982"/>
    </source>
</evidence>
<evidence type="ECO:0000256" key="13">
    <source>
        <dbReference type="ARBA" id="ARBA00022989"/>
    </source>
</evidence>
<dbReference type="GO" id="GO:0006986">
    <property type="term" value="P:response to unfolded protein"/>
    <property type="evidence" value="ECO:0007669"/>
    <property type="project" value="UniProtKB-KW"/>
</dbReference>
<keyword evidence="9 25" id="KW-0418">Kinase</keyword>
<dbReference type="PROSITE" id="PS00107">
    <property type="entry name" value="PROTEIN_KINASE_ATP"/>
    <property type="match status" value="1"/>
</dbReference>
<evidence type="ECO:0000256" key="9">
    <source>
        <dbReference type="ARBA" id="ARBA00022777"/>
    </source>
</evidence>
<dbReference type="InterPro" id="IPR011009">
    <property type="entry name" value="Kinase-like_dom_sf"/>
</dbReference>
<keyword evidence="6" id="KW-0812">Transmembrane</keyword>
<evidence type="ECO:0000256" key="19">
    <source>
        <dbReference type="ARBA" id="ARBA00041500"/>
    </source>
</evidence>
<dbReference type="Pfam" id="PF00069">
    <property type="entry name" value="Pkinase"/>
    <property type="match status" value="2"/>
</dbReference>
<dbReference type="InterPro" id="IPR050339">
    <property type="entry name" value="CC_SR_Kinase"/>
</dbReference>
<evidence type="ECO:0000313" key="24">
    <source>
        <dbReference type="Proteomes" id="UP000504635"/>
    </source>
</evidence>
<dbReference type="RefSeq" id="XP_030746199.1">
    <property type="nucleotide sequence ID" value="XM_030890339.1"/>
</dbReference>
<dbReference type="InterPro" id="IPR017441">
    <property type="entry name" value="Protein_kinase_ATP_BS"/>
</dbReference>
<protein>
    <recommendedName>
        <fullName evidence="2">non-specific serine/threonine protein kinase</fullName>
        <ecNumber evidence="2">2.7.11.1</ecNumber>
    </recommendedName>
    <alternativeName>
        <fullName evidence="19">PRKR-like endoplasmic reticulum kinase</fullName>
    </alternativeName>
</protein>
<dbReference type="RefSeq" id="XP_030746201.1">
    <property type="nucleotide sequence ID" value="XM_030890341.1"/>
</dbReference>
<keyword evidence="17" id="KW-0834">Unfolded protein response</keyword>
<evidence type="ECO:0000256" key="2">
    <source>
        <dbReference type="ARBA" id="ARBA00012513"/>
    </source>
</evidence>
<dbReference type="SMART" id="SM00220">
    <property type="entry name" value="S_TKc"/>
    <property type="match status" value="1"/>
</dbReference>
<comment type="similarity">
    <text evidence="18">Belongs to the protein kinase superfamily. Ser/Thr protein kinase family. GCN2 subfamily.</text>
</comment>
<proteinExistence type="inferred from homology"/>
<evidence type="ECO:0000256" key="4">
    <source>
        <dbReference type="ARBA" id="ARBA00022553"/>
    </source>
</evidence>
<dbReference type="Gene3D" id="2.130.10.10">
    <property type="entry name" value="YVTN repeat-like/Quinoprotein amine dehydrogenase"/>
    <property type="match status" value="1"/>
</dbReference>
<feature type="chain" id="PRO_5044642817" description="non-specific serine/threonine protein kinase" evidence="22">
    <location>
        <begin position="22"/>
        <end position="905"/>
    </location>
</feature>
<keyword evidence="15" id="KW-0472">Membrane</keyword>
<evidence type="ECO:0000256" key="6">
    <source>
        <dbReference type="ARBA" id="ARBA00022692"/>
    </source>
</evidence>
<keyword evidence="12" id="KW-0810">Translation regulation</keyword>
<dbReference type="Gene3D" id="1.10.510.10">
    <property type="entry name" value="Transferase(Phosphotransferase) domain 1"/>
    <property type="match status" value="1"/>
</dbReference>
<dbReference type="GO" id="GO:0005789">
    <property type="term" value="C:endoplasmic reticulum membrane"/>
    <property type="evidence" value="ECO:0007669"/>
    <property type="project" value="UniProtKB-SubCell"/>
</dbReference>
<sequence>MWLKLIIGVVAFRVMCSLVNASSNSTEPNIPSLPFCPNKNGSGVILVSTLDGKLSALNSSGQLKWEIETGPGPLLISNIHKLELTNNGEWIRIIPSLAGTLYKFDGNTIDPISISAEALLRSSFRYSDDLVIAGGLEVRTYGVGFNSGKMLYECNQSKCSTHEKEEMDDVLIIERTTQTIRAVEPRTGYERWNFSVGLHNIKLPQVSCIDPKLFNPNITAVVPEGLLSVSLEKNGLTEKWQYRFNAPIVRVWNWNGMELNEVNLFLSKNAPQLVTPTSLLPSIYIGIHKKQLYIYESLEMQSILKSHTGTELIEAESTSLTKIPWKPISASNEITEDDSTALSVLHNSEYVNGNGYYLYTEQALKEKDSQHCEKNHSNVIDTVDVEEEAIYTGFLYYLSTYLRYYKEFVLMVFTILIVSYKVWTKNHPKHKEIIIIEKPVEARITTRPDRQISDKSEGFTSRFQEDYDTIQCLGKGGFGVVFEVKQKYDDCHYAIKRITLPNEETSRDRVMREVKALAKLDHKNIVRYFSCWLEHPPLGWEEEHDKNYLELSMSGNFTASGITKSTAVKRTKSHSICIPLCSNDEPSFDSESDHDETGYSDDDDDDSFVVFENDEDESNQTESTAICCKDELPLVPFKQNTTSKYVGENDEIKSFGSEAVSLSEHLQKKINWKRPERKHYSWDLSQTNLMQVISPTPPTYLYIQMQLCQKESLKEWLHSHYNRDYSEMLKIFSQIIDAVEYVHLRKLIHRDLKPSNIFFSLDGQIKVGDFGLVKDVEGTIDKEFTRRNQSASYRGHTREVGTQLYMSPEQFKGKLYDYKVDIYSLGIILFELLVPFKTDMERIKTLTDLKGQKYPEGFQNKFPSEFSLLQEMLNENPSKRLTTIGIKARKPFSKITNIHPKKIIT</sequence>
<evidence type="ECO:0000256" key="16">
    <source>
        <dbReference type="ARBA" id="ARBA00023180"/>
    </source>
</evidence>
<dbReference type="FunFam" id="1.10.510.10:FF:000251">
    <property type="entry name" value="eukaryotic translation initiation factor 2-alpha kinase 3"/>
    <property type="match status" value="1"/>
</dbReference>
<dbReference type="PROSITE" id="PS50011">
    <property type="entry name" value="PROTEIN_KINASE_DOM"/>
    <property type="match status" value="1"/>
</dbReference>
<keyword evidence="11 20" id="KW-0067">ATP-binding</keyword>
<keyword evidence="24" id="KW-1185">Reference proteome</keyword>
<keyword evidence="16" id="KW-0325">Glycoprotein</keyword>
<dbReference type="InterPro" id="IPR000719">
    <property type="entry name" value="Prot_kinase_dom"/>
</dbReference>
<keyword evidence="7 22" id="KW-0732">Signal</keyword>
<dbReference type="SMART" id="SM00564">
    <property type="entry name" value="PQQ"/>
    <property type="match status" value="2"/>
</dbReference>
<evidence type="ECO:0000256" key="7">
    <source>
        <dbReference type="ARBA" id="ARBA00022729"/>
    </source>
</evidence>
<name>A0A6J2X5J9_SITOR</name>
<feature type="binding site" evidence="20">
    <location>
        <position position="496"/>
    </location>
    <ligand>
        <name>ATP</name>
        <dbReference type="ChEBI" id="CHEBI:30616"/>
    </ligand>
</feature>
<evidence type="ECO:0000256" key="1">
    <source>
        <dbReference type="ARBA" id="ARBA00004115"/>
    </source>
</evidence>
<dbReference type="AlphaFoldDB" id="A0A6J2X5J9"/>
<evidence type="ECO:0000256" key="17">
    <source>
        <dbReference type="ARBA" id="ARBA00023230"/>
    </source>
</evidence>
<dbReference type="OrthoDB" id="341578at2759"/>
<keyword evidence="13" id="KW-1133">Transmembrane helix</keyword>
<dbReference type="GO" id="GO:0034976">
    <property type="term" value="P:response to endoplasmic reticulum stress"/>
    <property type="evidence" value="ECO:0007669"/>
    <property type="project" value="UniProtKB-ARBA"/>
</dbReference>
<dbReference type="EC" id="2.7.11.1" evidence="2"/>
<evidence type="ECO:0000256" key="8">
    <source>
        <dbReference type="ARBA" id="ARBA00022741"/>
    </source>
</evidence>